<accession>A0A343K616</accession>
<proteinExistence type="predicted"/>
<keyword evidence="1" id="KW-1133">Transmembrane helix</keyword>
<feature type="transmembrane region" description="Helical" evidence="1">
    <location>
        <begin position="6"/>
        <end position="31"/>
    </location>
</feature>
<sequence>MPQMAPMWWTVIMTTTTTMLILSIMVTYFHLNMKIKTKFKSKFNKMTWLW</sequence>
<organism evidence="2">
    <name type="scientific">Deltocephalinae sp. EMHAU-2015-Zz052318</name>
    <dbReference type="NCBI Taxonomy" id="2038644"/>
    <lineage>
        <taxon>Eukaryota</taxon>
        <taxon>Metazoa</taxon>
        <taxon>Ecdysozoa</taxon>
        <taxon>Arthropoda</taxon>
        <taxon>Hexapoda</taxon>
        <taxon>Insecta</taxon>
        <taxon>Pterygota</taxon>
        <taxon>Neoptera</taxon>
        <taxon>Paraneoptera</taxon>
        <taxon>Hemiptera</taxon>
        <taxon>Auchenorrhyncha</taxon>
        <taxon>Membracoidea</taxon>
        <taxon>Cicadellidae</taxon>
        <taxon>Deltocephalinae</taxon>
    </lineage>
</organism>
<keyword evidence="1" id="KW-0472">Membrane</keyword>
<evidence type="ECO:0000256" key="1">
    <source>
        <dbReference type="SAM" id="Phobius"/>
    </source>
</evidence>
<gene>
    <name evidence="2" type="primary">atp8</name>
</gene>
<name>A0A343K616_9HEMI</name>
<evidence type="ECO:0000313" key="2">
    <source>
        <dbReference type="EMBL" id="ATD53015.1"/>
    </source>
</evidence>
<dbReference type="AlphaFoldDB" id="A0A343K616"/>
<reference evidence="2" key="1">
    <citation type="journal article" date="2017" name="Zool. J. Linn. Soc.">
        <title>Insufficient power of mitogenomic data in resolving the auchenorrhynchan monophyly.</title>
        <authorList>
            <person name="Song N."/>
            <person name="Cai W."/>
            <person name="Li H."/>
        </authorList>
    </citation>
    <scope>NUCLEOTIDE SEQUENCE</scope>
</reference>
<dbReference type="EMBL" id="KX437726">
    <property type="protein sequence ID" value="ATD53015.1"/>
    <property type="molecule type" value="Genomic_DNA"/>
</dbReference>
<protein>
    <submittedName>
        <fullName evidence="2">ATP synthase F0 subunit 8</fullName>
    </submittedName>
</protein>
<geneLocation type="mitochondrion" evidence="2"/>
<keyword evidence="2" id="KW-0496">Mitochondrion</keyword>
<keyword evidence="1" id="KW-0812">Transmembrane</keyword>